<protein>
    <submittedName>
        <fullName evidence="3">Putative regulatory protein (GGDEF domain)</fullName>
    </submittedName>
</protein>
<dbReference type="Pfam" id="PF00990">
    <property type="entry name" value="GGDEF"/>
    <property type="match status" value="1"/>
</dbReference>
<dbReference type="Gene3D" id="3.30.70.270">
    <property type="match status" value="1"/>
</dbReference>
<gene>
    <name evidence="3" type="ORF">Lsai_3412</name>
</gene>
<dbReference type="EMBL" id="LNYV01000037">
    <property type="protein sequence ID" value="KTD54590.1"/>
    <property type="molecule type" value="Genomic_DNA"/>
</dbReference>
<dbReference type="eggNOG" id="COG2203">
    <property type="taxonomic scope" value="Bacteria"/>
</dbReference>
<dbReference type="SMART" id="SM00065">
    <property type="entry name" value="GAF"/>
    <property type="match status" value="1"/>
</dbReference>
<name>A0A0W0YDC2_9GAMM</name>
<dbReference type="PATRIC" id="fig|28087.4.peg.3661"/>
<dbReference type="SMART" id="SM00267">
    <property type="entry name" value="GGDEF"/>
    <property type="match status" value="1"/>
</dbReference>
<dbReference type="RefSeq" id="WP_027271482.1">
    <property type="nucleotide sequence ID" value="NZ_CAAAJE010000018.1"/>
</dbReference>
<dbReference type="SUPFAM" id="SSF55073">
    <property type="entry name" value="Nucleotide cyclase"/>
    <property type="match status" value="1"/>
</dbReference>
<evidence type="ECO:0000313" key="4">
    <source>
        <dbReference type="Proteomes" id="UP000054621"/>
    </source>
</evidence>
<dbReference type="OrthoDB" id="9812358at2"/>
<dbReference type="CDD" id="cd01949">
    <property type="entry name" value="GGDEF"/>
    <property type="match status" value="1"/>
</dbReference>
<dbReference type="InterPro" id="IPR029787">
    <property type="entry name" value="Nucleotide_cyclase"/>
</dbReference>
<dbReference type="FunFam" id="3.30.70.270:FF:000001">
    <property type="entry name" value="Diguanylate cyclase domain protein"/>
    <property type="match status" value="1"/>
</dbReference>
<dbReference type="Proteomes" id="UP000054621">
    <property type="component" value="Unassembled WGS sequence"/>
</dbReference>
<dbReference type="AlphaFoldDB" id="A0A0W0YDC2"/>
<dbReference type="Pfam" id="PF13185">
    <property type="entry name" value="GAF_2"/>
    <property type="match status" value="1"/>
</dbReference>
<dbReference type="InterPro" id="IPR003018">
    <property type="entry name" value="GAF"/>
</dbReference>
<evidence type="ECO:0000259" key="2">
    <source>
        <dbReference type="PROSITE" id="PS50887"/>
    </source>
</evidence>
<evidence type="ECO:0000313" key="3">
    <source>
        <dbReference type="EMBL" id="KTD54590.1"/>
    </source>
</evidence>
<sequence>MPPETAVDNITLLKQVIETQSILARARFDLQAFMQLVANEMHELTPATGTVIELVEGNFMVYKAVTGTVTNYHDLKLPITNSISGLCIVENRVLISPDTEKDPRVNLEACKKVSARSLVVAPLVYSDNPVGVIKILSKHPNAFHELHVKILELMAGFIASGLKHQLLFQEKLSAIKKLKKAQERLSHMAKHDFLTKLPNRKFFVSVLSRSMEKAKRNKQLIALMYLDIDHFKWINDNLGHNMGDKLLVKFATFLKKNVRKYDLVVRLGGDEFVILFDDLNEEVDAVKIAEKIITNLNLDPFFNSNELKVSTSIGISFYRGEPLNPNELVKQADEALYLAKSKGKNGYMIFK</sequence>
<dbReference type="eggNOG" id="COG2199">
    <property type="taxonomic scope" value="Bacteria"/>
</dbReference>
<dbReference type="InterPro" id="IPR029016">
    <property type="entry name" value="GAF-like_dom_sf"/>
</dbReference>
<dbReference type="InterPro" id="IPR043128">
    <property type="entry name" value="Rev_trsase/Diguanyl_cyclase"/>
</dbReference>
<accession>A0A0W0YDC2</accession>
<dbReference type="GO" id="GO:0003824">
    <property type="term" value="F:catalytic activity"/>
    <property type="evidence" value="ECO:0007669"/>
    <property type="project" value="UniProtKB-ARBA"/>
</dbReference>
<dbReference type="Gene3D" id="3.30.450.40">
    <property type="match status" value="1"/>
</dbReference>
<dbReference type="InterPro" id="IPR052163">
    <property type="entry name" value="DGC-Regulatory_Protein"/>
</dbReference>
<dbReference type="PANTHER" id="PTHR46663:SF2">
    <property type="entry name" value="GGDEF DOMAIN-CONTAINING PROTEIN"/>
    <property type="match status" value="1"/>
</dbReference>
<dbReference type="NCBIfam" id="TIGR00254">
    <property type="entry name" value="GGDEF"/>
    <property type="match status" value="1"/>
</dbReference>
<dbReference type="InterPro" id="IPR000160">
    <property type="entry name" value="GGDEF_dom"/>
</dbReference>
<proteinExistence type="predicted"/>
<comment type="cofactor">
    <cofactor evidence="1">
        <name>Mg(2+)</name>
        <dbReference type="ChEBI" id="CHEBI:18420"/>
    </cofactor>
</comment>
<evidence type="ECO:0000256" key="1">
    <source>
        <dbReference type="ARBA" id="ARBA00001946"/>
    </source>
</evidence>
<dbReference type="STRING" id="28087.Lsai_3412"/>
<reference evidence="3 4" key="1">
    <citation type="submission" date="2015-11" db="EMBL/GenBank/DDBJ databases">
        <title>Genomic analysis of 38 Legionella species identifies large and diverse effector repertoires.</title>
        <authorList>
            <person name="Burstein D."/>
            <person name="Amaro F."/>
            <person name="Zusman T."/>
            <person name="Lifshitz Z."/>
            <person name="Cohen O."/>
            <person name="Gilbert J.A."/>
            <person name="Pupko T."/>
            <person name="Shuman H.A."/>
            <person name="Segal G."/>
        </authorList>
    </citation>
    <scope>NUCLEOTIDE SEQUENCE [LARGE SCALE GENOMIC DNA]</scope>
    <source>
        <strain evidence="3 4">Mt.St.Helens-4</strain>
    </source>
</reference>
<dbReference type="SUPFAM" id="SSF55781">
    <property type="entry name" value="GAF domain-like"/>
    <property type="match status" value="1"/>
</dbReference>
<comment type="caution">
    <text evidence="3">The sequence shown here is derived from an EMBL/GenBank/DDBJ whole genome shotgun (WGS) entry which is preliminary data.</text>
</comment>
<dbReference type="PROSITE" id="PS50887">
    <property type="entry name" value="GGDEF"/>
    <property type="match status" value="1"/>
</dbReference>
<organism evidence="3 4">
    <name type="scientific">Legionella sainthelensi</name>
    <dbReference type="NCBI Taxonomy" id="28087"/>
    <lineage>
        <taxon>Bacteria</taxon>
        <taxon>Pseudomonadati</taxon>
        <taxon>Pseudomonadota</taxon>
        <taxon>Gammaproteobacteria</taxon>
        <taxon>Legionellales</taxon>
        <taxon>Legionellaceae</taxon>
        <taxon>Legionella</taxon>
    </lineage>
</organism>
<dbReference type="PANTHER" id="PTHR46663">
    <property type="entry name" value="DIGUANYLATE CYCLASE DGCT-RELATED"/>
    <property type="match status" value="1"/>
</dbReference>
<feature type="domain" description="GGDEF" evidence="2">
    <location>
        <begin position="219"/>
        <end position="351"/>
    </location>
</feature>